<dbReference type="RefSeq" id="WP_012585741.1">
    <property type="nucleotide sequence ID" value="NC_011662.2"/>
</dbReference>
<proteinExistence type="inferred from homology"/>
<keyword evidence="6" id="KW-0969">Cilium</keyword>
<dbReference type="PANTHER" id="PTHR37533">
    <property type="entry name" value="FLAGELLAR HOOK-LENGTH CONTROL PROTEIN"/>
    <property type="match status" value="1"/>
</dbReference>
<feature type="domain" description="Flagellar hook-length control protein-like C-terminal" evidence="5">
    <location>
        <begin position="354"/>
        <end position="434"/>
    </location>
</feature>
<dbReference type="InterPro" id="IPR052563">
    <property type="entry name" value="FliK"/>
</dbReference>
<feature type="region of interest" description="Disordered" evidence="4">
    <location>
        <begin position="30"/>
        <end position="141"/>
    </location>
</feature>
<evidence type="ECO:0000256" key="2">
    <source>
        <dbReference type="ARBA" id="ARBA00009149"/>
    </source>
</evidence>
<keyword evidence="7" id="KW-1185">Reference proteome</keyword>
<keyword evidence="6" id="KW-0966">Cell projection</keyword>
<comment type="function">
    <text evidence="1">Controls the length of the flagellar hook.</text>
</comment>
<gene>
    <name evidence="6" type="ordered locus">Tmz1t_2905</name>
</gene>
<evidence type="ECO:0000259" key="5">
    <source>
        <dbReference type="Pfam" id="PF02120"/>
    </source>
</evidence>
<dbReference type="KEGG" id="tmz:Tmz1t_2905"/>
<feature type="compositionally biased region" description="Polar residues" evidence="4">
    <location>
        <begin position="38"/>
        <end position="49"/>
    </location>
</feature>
<evidence type="ECO:0000256" key="1">
    <source>
        <dbReference type="ARBA" id="ARBA00003944"/>
    </source>
</evidence>
<feature type="compositionally biased region" description="Basic and acidic residues" evidence="4">
    <location>
        <begin position="435"/>
        <end position="451"/>
    </location>
</feature>
<dbReference type="HOGENOM" id="CLU_570993_0_0_4"/>
<evidence type="ECO:0000313" key="7">
    <source>
        <dbReference type="Proteomes" id="UP000002186"/>
    </source>
</evidence>
<dbReference type="GO" id="GO:0009424">
    <property type="term" value="C:bacterial-type flagellum hook"/>
    <property type="evidence" value="ECO:0007669"/>
    <property type="project" value="InterPro"/>
</dbReference>
<feature type="region of interest" description="Disordered" evidence="4">
    <location>
        <begin position="427"/>
        <end position="465"/>
    </location>
</feature>
<dbReference type="EMBL" id="CP001281">
    <property type="protein sequence ID" value="ACR01504.1"/>
    <property type="molecule type" value="Genomic_DNA"/>
</dbReference>
<dbReference type="Proteomes" id="UP000002186">
    <property type="component" value="Chromosome"/>
</dbReference>
<keyword evidence="3" id="KW-1005">Bacterial flagellum biogenesis</keyword>
<reference evidence="6 7" key="2">
    <citation type="journal article" date="2012" name="Stand. Genomic Sci.">
        <title>Complete genome sequence of Thauera aminoaromatica strain MZ1T.</title>
        <authorList>
            <person name="Jiang K."/>
            <person name="Sanseverino J."/>
            <person name="Chauhan A."/>
            <person name="Lucas S."/>
            <person name="Copeland A."/>
            <person name="Lapidus A."/>
            <person name="Del Rio T.G."/>
            <person name="Dalin E."/>
            <person name="Tice H."/>
            <person name="Bruce D."/>
            <person name="Goodwin L."/>
            <person name="Pitluck S."/>
            <person name="Sims D."/>
            <person name="Brettin T."/>
            <person name="Detter J.C."/>
            <person name="Han C."/>
            <person name="Chang Y.J."/>
            <person name="Larimer F."/>
            <person name="Land M."/>
            <person name="Hauser L."/>
            <person name="Kyrpides N.C."/>
            <person name="Mikhailova N."/>
            <person name="Moser S."/>
            <person name="Jegier P."/>
            <person name="Close D."/>
            <person name="Debruyn J.M."/>
            <person name="Wang Y."/>
            <person name="Layton A.C."/>
            <person name="Allen M.S."/>
            <person name="Sayler G.S."/>
        </authorList>
    </citation>
    <scope>NUCLEOTIDE SEQUENCE [LARGE SCALE GENOMIC DNA]</scope>
    <source>
        <strain evidence="6 7">MZ1T</strain>
    </source>
</reference>
<keyword evidence="6" id="KW-0282">Flagellum</keyword>
<dbReference type="AlphaFoldDB" id="C4KAS8"/>
<dbReference type="STRING" id="85643.Tmz1t_2905"/>
<dbReference type="PANTHER" id="PTHR37533:SF2">
    <property type="entry name" value="FLAGELLAR HOOK-LENGTH CONTROL PROTEIN"/>
    <property type="match status" value="1"/>
</dbReference>
<dbReference type="Pfam" id="PF02120">
    <property type="entry name" value="Flg_hook"/>
    <property type="match status" value="1"/>
</dbReference>
<dbReference type="InterPro" id="IPR001635">
    <property type="entry name" value="Flag_hook_Flik"/>
</dbReference>
<evidence type="ECO:0000256" key="4">
    <source>
        <dbReference type="SAM" id="MobiDB-lite"/>
    </source>
</evidence>
<accession>C4KAS8</accession>
<dbReference type="CDD" id="cd17470">
    <property type="entry name" value="T3SS_Flik_C"/>
    <property type="match status" value="1"/>
</dbReference>
<dbReference type="InterPro" id="IPR038610">
    <property type="entry name" value="FliK-like_C_sf"/>
</dbReference>
<sequence>MSAPFSPSSLGNVAQLRLGAQQARIGISALDGLGAQPDSFSRTLENRMNTPEPAPRKPESPPPAPRPPERTASAEPAREPERPAGSGPAAGDRSAGPATQADAGKAAASGTSAPDKGATDARTGGAGAAADEDAATAQADAAGEAADAAASPQAVASQAGHAARLAALAAGAVVDADATSADTVTATASSPTDPAALAGLPAAIAALLAGRAEAPSGADATGSEAGTLQLVADGGRKSLQNSALLPKTDLSATAGGNTGPDGNATPAFLLQGREFAAATMAARGASGAGAGGTAADGLEVPGTSNANGNLPAGLAHTHGATHLLRQASSAHAASPQLPVATPAGEQGWAEDVGNQVRWMLGRAESKAELVLTPPNMGKLEVSINLAGDQTTAQFIASSQAARDALERALPQLREALQQAGILLGDANVSTSGQGREGDGREGSGGRGERGEAGASGHAGTGGAGVWLKQQQGMVDTFA</sequence>
<evidence type="ECO:0000313" key="6">
    <source>
        <dbReference type="EMBL" id="ACR01504.1"/>
    </source>
</evidence>
<evidence type="ECO:0000256" key="3">
    <source>
        <dbReference type="ARBA" id="ARBA00022795"/>
    </source>
</evidence>
<protein>
    <submittedName>
        <fullName evidence="6">Flagellar hook-length control protein</fullName>
    </submittedName>
</protein>
<reference evidence="7" key="1">
    <citation type="submission" date="2009-05" db="EMBL/GenBank/DDBJ databases">
        <title>Complete sequence of chromosome of Thauera sp. MZ1T.</title>
        <authorList>
            <consortium name="US DOE Joint Genome Institute"/>
            <person name="Lucas S."/>
            <person name="Copeland A."/>
            <person name="Lapidus A."/>
            <person name="Glavina del Rio T."/>
            <person name="Dalin E."/>
            <person name="Tice H."/>
            <person name="Bruce D."/>
            <person name="Goodwin L."/>
            <person name="Pitluck S."/>
            <person name="Sims D."/>
            <person name="Brettin T."/>
            <person name="Detter J.C."/>
            <person name="Han C."/>
            <person name="Larimer F."/>
            <person name="Land M."/>
            <person name="Hauser L."/>
            <person name="Kyrpides N."/>
            <person name="Mikhailova N."/>
            <person name="Sayler G.S."/>
        </authorList>
    </citation>
    <scope>NUCLEOTIDE SEQUENCE [LARGE SCALE GENOMIC DNA]</scope>
    <source>
        <strain evidence="7">MZ1T</strain>
    </source>
</reference>
<feature type="region of interest" description="Disordered" evidence="4">
    <location>
        <begin position="326"/>
        <end position="348"/>
    </location>
</feature>
<name>C4KAS8_THASP</name>
<dbReference type="PRINTS" id="PR01007">
    <property type="entry name" value="FLGHOOKFLIK"/>
</dbReference>
<dbReference type="GO" id="GO:0044780">
    <property type="term" value="P:bacterial-type flagellum assembly"/>
    <property type="evidence" value="ECO:0007669"/>
    <property type="project" value="InterPro"/>
</dbReference>
<organism evidence="6 7">
    <name type="scientific">Thauera aminoaromatica</name>
    <dbReference type="NCBI Taxonomy" id="164330"/>
    <lineage>
        <taxon>Bacteria</taxon>
        <taxon>Pseudomonadati</taxon>
        <taxon>Pseudomonadota</taxon>
        <taxon>Betaproteobacteria</taxon>
        <taxon>Rhodocyclales</taxon>
        <taxon>Zoogloeaceae</taxon>
        <taxon>Thauera</taxon>
    </lineage>
</organism>
<dbReference type="eggNOG" id="COG3144">
    <property type="taxonomic scope" value="Bacteria"/>
</dbReference>
<comment type="similarity">
    <text evidence="2">Belongs to the FliK family.</text>
</comment>
<dbReference type="InterPro" id="IPR021136">
    <property type="entry name" value="Flagellar_hook_control-like_C"/>
</dbReference>
<dbReference type="Gene3D" id="3.30.750.140">
    <property type="match status" value="1"/>
</dbReference>